<feature type="domain" description="ATP-dependent helicase C-terminal" evidence="2">
    <location>
        <begin position="188"/>
        <end position="365"/>
    </location>
</feature>
<keyword evidence="4" id="KW-1185">Reference proteome</keyword>
<evidence type="ECO:0000259" key="2">
    <source>
        <dbReference type="SMART" id="SM00491"/>
    </source>
</evidence>
<dbReference type="GO" id="GO:0034085">
    <property type="term" value="P:establishment of sister chromatid cohesion"/>
    <property type="evidence" value="ECO:0000318"/>
    <property type="project" value="GO_Central"/>
</dbReference>
<dbReference type="InterPro" id="IPR045028">
    <property type="entry name" value="DinG/Rad3-like"/>
</dbReference>
<evidence type="ECO:0000256" key="1">
    <source>
        <dbReference type="SAM" id="MobiDB-lite"/>
    </source>
</evidence>
<dbReference type="SMART" id="SM00491">
    <property type="entry name" value="HELICc2"/>
    <property type="match status" value="1"/>
</dbReference>
<dbReference type="GO" id="GO:0016818">
    <property type="term" value="F:hydrolase activity, acting on acid anhydrides, in phosphorus-containing anhydrides"/>
    <property type="evidence" value="ECO:0007669"/>
    <property type="project" value="InterPro"/>
</dbReference>
<dbReference type="GO" id="GO:0005524">
    <property type="term" value="F:ATP binding"/>
    <property type="evidence" value="ECO:0007669"/>
    <property type="project" value="InterPro"/>
</dbReference>
<dbReference type="GO" id="GO:0003677">
    <property type="term" value="F:DNA binding"/>
    <property type="evidence" value="ECO:0007669"/>
    <property type="project" value="InterPro"/>
</dbReference>
<dbReference type="GO" id="GO:0003678">
    <property type="term" value="F:DNA helicase activity"/>
    <property type="evidence" value="ECO:0000318"/>
    <property type="project" value="GO_Central"/>
</dbReference>
<dbReference type="FunFam" id="3.40.50.300:FF:001250">
    <property type="entry name" value="Putative ATP-dependent RNA helicase DDX11"/>
    <property type="match status" value="1"/>
</dbReference>
<evidence type="ECO:0000313" key="4">
    <source>
        <dbReference type="Proteomes" id="UP000030748"/>
    </source>
</evidence>
<dbReference type="Pfam" id="PF13307">
    <property type="entry name" value="Helicase_C_2"/>
    <property type="match status" value="1"/>
</dbReference>
<protein>
    <recommendedName>
        <fullName evidence="2">ATP-dependent helicase C-terminal domain-containing protein</fullName>
    </recommendedName>
</protein>
<dbReference type="GO" id="GO:0006139">
    <property type="term" value="P:nucleobase-containing compound metabolic process"/>
    <property type="evidence" value="ECO:0007669"/>
    <property type="project" value="InterPro"/>
</dbReference>
<feature type="region of interest" description="Disordered" evidence="1">
    <location>
        <begin position="15"/>
        <end position="37"/>
    </location>
</feature>
<reference evidence="3 4" key="1">
    <citation type="journal article" date="2013" name="Proc. Natl. Acad. Sci. U.S.A.">
        <title>Fine-scale variation in meiotic recombination in Mimulus inferred from population shotgun sequencing.</title>
        <authorList>
            <person name="Hellsten U."/>
            <person name="Wright K.M."/>
            <person name="Jenkins J."/>
            <person name="Shu S."/>
            <person name="Yuan Y."/>
            <person name="Wessler S.R."/>
            <person name="Schmutz J."/>
            <person name="Willis J.H."/>
            <person name="Rokhsar D.S."/>
        </authorList>
    </citation>
    <scope>NUCLEOTIDE SEQUENCE [LARGE SCALE GENOMIC DNA]</scope>
    <source>
        <strain evidence="4">cv. DUN x IM62</strain>
    </source>
</reference>
<gene>
    <name evidence="3" type="ORF">MIMGU_mgv1a020316mg</name>
</gene>
<dbReference type="STRING" id="4155.A0A022Q0I1"/>
<dbReference type="PANTHER" id="PTHR11472:SF41">
    <property type="entry name" value="ATP-DEPENDENT DNA HELICASE DDX11-RELATED"/>
    <property type="match status" value="1"/>
</dbReference>
<name>A0A022Q0I1_ERYGU</name>
<dbReference type="Gene3D" id="3.40.50.300">
    <property type="entry name" value="P-loop containing nucleotide triphosphate hydrolases"/>
    <property type="match status" value="2"/>
</dbReference>
<sequence length="415" mass="46774">MIVMQKMIGNRKRKNGEAEDFLSSGEEEEEEVDGLGEEEVETRLKVYFCSRTHSQLSQFMKELTKTKFATELRVVCLASRKNFCINEEVVDQAHAIILAGGTLQPIEETKERLFPSIQLHQLPFFSCGHIIPSENILPIAVKHGPSGQSFDFSFKNRSSPTVIEELGLMLSNLVSVVPEGVVVFFSSFDYESRVYDAWKASGILSRISKRKQIFREPRKSTDVEAVLREYKQKIDDLVVNGPTSCNGAILLAVVGGKISEGINFSDGAGRCIVMVGLPYPSPSDVELMERLKHIEGLGRTIPSNNPVCGETGFHVLKKCKGKGKEYYDNLCMKAILRMASYYIGRAIRHRNDYAAILLVDARYASDSTKRGFSHSTEKLPKWIKNQLVPTVPNYGEVHRLLHQFFKFHKKKGFIE</sequence>
<feature type="compositionally biased region" description="Acidic residues" evidence="1">
    <location>
        <begin position="25"/>
        <end position="37"/>
    </location>
</feature>
<dbReference type="Pfam" id="PF06733">
    <property type="entry name" value="DEAD_2"/>
    <property type="match status" value="1"/>
</dbReference>
<dbReference type="InterPro" id="IPR010614">
    <property type="entry name" value="RAD3-like_helicase_DEAD"/>
</dbReference>
<accession>A0A022Q0I1</accession>
<evidence type="ECO:0000313" key="3">
    <source>
        <dbReference type="EMBL" id="EYU21521.1"/>
    </source>
</evidence>
<organism evidence="3 4">
    <name type="scientific">Erythranthe guttata</name>
    <name type="common">Yellow monkey flower</name>
    <name type="synonym">Mimulus guttatus</name>
    <dbReference type="NCBI Taxonomy" id="4155"/>
    <lineage>
        <taxon>Eukaryota</taxon>
        <taxon>Viridiplantae</taxon>
        <taxon>Streptophyta</taxon>
        <taxon>Embryophyta</taxon>
        <taxon>Tracheophyta</taxon>
        <taxon>Spermatophyta</taxon>
        <taxon>Magnoliopsida</taxon>
        <taxon>eudicotyledons</taxon>
        <taxon>Gunneridae</taxon>
        <taxon>Pentapetalae</taxon>
        <taxon>asterids</taxon>
        <taxon>lamiids</taxon>
        <taxon>Lamiales</taxon>
        <taxon>Phrymaceae</taxon>
        <taxon>Erythranthe</taxon>
    </lineage>
</organism>
<dbReference type="EMBL" id="KI632223">
    <property type="protein sequence ID" value="EYU21521.1"/>
    <property type="molecule type" value="Genomic_DNA"/>
</dbReference>
<dbReference type="GO" id="GO:0005634">
    <property type="term" value="C:nucleus"/>
    <property type="evidence" value="ECO:0000318"/>
    <property type="project" value="GO_Central"/>
</dbReference>
<dbReference type="AlphaFoldDB" id="A0A022Q0I1"/>
<dbReference type="InterPro" id="IPR006555">
    <property type="entry name" value="ATP-dep_Helicase_C"/>
</dbReference>
<proteinExistence type="predicted"/>
<dbReference type="Proteomes" id="UP000030748">
    <property type="component" value="Unassembled WGS sequence"/>
</dbReference>
<dbReference type="eggNOG" id="KOG1133">
    <property type="taxonomic scope" value="Eukaryota"/>
</dbReference>
<dbReference type="PANTHER" id="PTHR11472">
    <property type="entry name" value="DNA REPAIR DEAD HELICASE RAD3/XP-D SUBFAMILY MEMBER"/>
    <property type="match status" value="1"/>
</dbReference>
<dbReference type="InterPro" id="IPR027417">
    <property type="entry name" value="P-loop_NTPase"/>
</dbReference>